<evidence type="ECO:0000313" key="6">
    <source>
        <dbReference type="EMBL" id="AYG62099.1"/>
    </source>
</evidence>
<evidence type="ECO:0000256" key="5">
    <source>
        <dbReference type="SAM" id="Phobius"/>
    </source>
</evidence>
<evidence type="ECO:0008006" key="8">
    <source>
        <dbReference type="Google" id="ProtNLM"/>
    </source>
</evidence>
<evidence type="ECO:0000256" key="1">
    <source>
        <dbReference type="ARBA" id="ARBA00004141"/>
    </source>
</evidence>
<dbReference type="InterPro" id="IPR035906">
    <property type="entry name" value="MetI-like_sf"/>
</dbReference>
<evidence type="ECO:0000256" key="4">
    <source>
        <dbReference type="ARBA" id="ARBA00023136"/>
    </source>
</evidence>
<dbReference type="GO" id="GO:0016020">
    <property type="term" value="C:membrane"/>
    <property type="evidence" value="ECO:0007669"/>
    <property type="project" value="UniProtKB-SubCell"/>
</dbReference>
<accession>A0A387FTV4</accession>
<reference evidence="6 7" key="1">
    <citation type="submission" date="2018-10" db="EMBL/GenBank/DDBJ databases">
        <title>Rhizobium etli, R. leguminosarum and a new Rhizobium genospecies from Phaseolus dumosus.</title>
        <authorList>
            <person name="Ramirez-Puebla S.T."/>
            <person name="Rogel-Hernandez M.A."/>
            <person name="Guerrero G."/>
            <person name="Ormeno-Orrillo E."/>
            <person name="Martinez-Romero J.C."/>
            <person name="Negrete-Yankelevich S."/>
            <person name="Martinez-Romero E."/>
        </authorList>
    </citation>
    <scope>NUCLEOTIDE SEQUENCE [LARGE SCALE GENOMIC DNA]</scope>
    <source>
        <strain evidence="6 7">CCGE525</strain>
        <plasmid evidence="7">prccge525c</plasmid>
    </source>
</reference>
<name>A0A387FTV4_9HYPH</name>
<feature type="transmembrane region" description="Helical" evidence="5">
    <location>
        <begin position="28"/>
        <end position="49"/>
    </location>
</feature>
<evidence type="ECO:0000313" key="7">
    <source>
        <dbReference type="Proteomes" id="UP000282195"/>
    </source>
</evidence>
<organism evidence="6 7">
    <name type="scientific">Rhizobium jaguaris</name>
    <dbReference type="NCBI Taxonomy" id="1312183"/>
    <lineage>
        <taxon>Bacteria</taxon>
        <taxon>Pseudomonadati</taxon>
        <taxon>Pseudomonadota</taxon>
        <taxon>Alphaproteobacteria</taxon>
        <taxon>Hyphomicrobiales</taxon>
        <taxon>Rhizobiaceae</taxon>
        <taxon>Rhizobium/Agrobacterium group</taxon>
        <taxon>Rhizobium</taxon>
    </lineage>
</organism>
<dbReference type="OrthoDB" id="9814902at2"/>
<dbReference type="Gene3D" id="1.10.3720.10">
    <property type="entry name" value="MetI-like"/>
    <property type="match status" value="1"/>
</dbReference>
<dbReference type="AlphaFoldDB" id="A0A387FTV4"/>
<keyword evidence="6" id="KW-0614">Plasmid</keyword>
<gene>
    <name evidence="6" type="ORF">CCGE525_24915</name>
</gene>
<geneLocation type="plasmid" evidence="7">
    <name>prccge525c</name>
</geneLocation>
<protein>
    <recommendedName>
        <fullName evidence="8">Amino acid ABC transporter permease</fullName>
    </recommendedName>
</protein>
<evidence type="ECO:0000256" key="2">
    <source>
        <dbReference type="ARBA" id="ARBA00022692"/>
    </source>
</evidence>
<dbReference type="SUPFAM" id="SSF161098">
    <property type="entry name" value="MetI-like"/>
    <property type="match status" value="1"/>
</dbReference>
<comment type="subcellular location">
    <subcellularLocation>
        <location evidence="1">Membrane</location>
        <topology evidence="1">Multi-pass membrane protein</topology>
    </subcellularLocation>
</comment>
<keyword evidence="3 5" id="KW-1133">Transmembrane helix</keyword>
<keyword evidence="4 5" id="KW-0472">Membrane</keyword>
<dbReference type="KEGG" id="rjg:CCGE525_24915"/>
<keyword evidence="2 5" id="KW-0812">Transmembrane</keyword>
<dbReference type="EMBL" id="CP032695">
    <property type="protein sequence ID" value="AYG62099.1"/>
    <property type="molecule type" value="Genomic_DNA"/>
</dbReference>
<evidence type="ECO:0000256" key="3">
    <source>
        <dbReference type="ARBA" id="ARBA00022989"/>
    </source>
</evidence>
<sequence length="81" mass="8945">MIKETSVLSVVTVGEITYQGLVVQRNTFAPFEVFISTALLYWAITAAFAKIMRTVEKRTASGQGASRGRMSLADKFLKIEV</sequence>
<proteinExistence type="predicted"/>
<dbReference type="Proteomes" id="UP000282195">
    <property type="component" value="Plasmid pRCCGE525c"/>
</dbReference>
<keyword evidence="7" id="KW-1185">Reference proteome</keyword>